<proteinExistence type="predicted"/>
<evidence type="ECO:0000313" key="1">
    <source>
        <dbReference type="EMBL" id="RCN45389.1"/>
    </source>
</evidence>
<keyword evidence="2" id="KW-1185">Reference proteome</keyword>
<protein>
    <submittedName>
        <fullName evidence="1">Uncharacterized protein</fullName>
    </submittedName>
</protein>
<dbReference type="AlphaFoldDB" id="A0A368GQ29"/>
<sequence length="92" mass="10544">MVINLPLPYGVPKGQALQQLFTRLGYPKPLFDSERELLATDILFVNRNGLLCNMSFFVAQRHYDYLMSAPFQKKIIEYNQSIAEGNMTILST</sequence>
<accession>A0A368GQ29</accession>
<evidence type="ECO:0000313" key="2">
    <source>
        <dbReference type="Proteomes" id="UP000252519"/>
    </source>
</evidence>
<dbReference type="OrthoDB" id="5886559at2759"/>
<name>A0A368GQ29_ANCCA</name>
<organism evidence="1 2">
    <name type="scientific">Ancylostoma caninum</name>
    <name type="common">Dog hookworm</name>
    <dbReference type="NCBI Taxonomy" id="29170"/>
    <lineage>
        <taxon>Eukaryota</taxon>
        <taxon>Metazoa</taxon>
        <taxon>Ecdysozoa</taxon>
        <taxon>Nematoda</taxon>
        <taxon>Chromadorea</taxon>
        <taxon>Rhabditida</taxon>
        <taxon>Rhabditina</taxon>
        <taxon>Rhabditomorpha</taxon>
        <taxon>Strongyloidea</taxon>
        <taxon>Ancylostomatidae</taxon>
        <taxon>Ancylostomatinae</taxon>
        <taxon>Ancylostoma</taxon>
    </lineage>
</organism>
<gene>
    <name evidence="1" type="ORF">ANCCAN_08610</name>
</gene>
<comment type="caution">
    <text evidence="1">The sequence shown here is derived from an EMBL/GenBank/DDBJ whole genome shotgun (WGS) entry which is preliminary data.</text>
</comment>
<reference evidence="1 2" key="1">
    <citation type="submission" date="2014-10" db="EMBL/GenBank/DDBJ databases">
        <title>Draft genome of the hookworm Ancylostoma caninum.</title>
        <authorList>
            <person name="Mitreva M."/>
        </authorList>
    </citation>
    <scope>NUCLEOTIDE SEQUENCE [LARGE SCALE GENOMIC DNA]</scope>
    <source>
        <strain evidence="1 2">Baltimore</strain>
    </source>
</reference>
<dbReference type="Proteomes" id="UP000252519">
    <property type="component" value="Unassembled WGS sequence"/>
</dbReference>
<dbReference type="EMBL" id="JOJR01000103">
    <property type="protein sequence ID" value="RCN45389.1"/>
    <property type="molecule type" value="Genomic_DNA"/>
</dbReference>